<dbReference type="RefSeq" id="WP_146506903.1">
    <property type="nucleotide sequence ID" value="NZ_SIHI01000001.1"/>
</dbReference>
<feature type="domain" description="RNA polymerase sigma factor 70 region 4 type 2" evidence="6">
    <location>
        <begin position="143"/>
        <end position="193"/>
    </location>
</feature>
<dbReference type="PANTHER" id="PTHR43133">
    <property type="entry name" value="RNA POLYMERASE ECF-TYPE SIGMA FACTO"/>
    <property type="match status" value="1"/>
</dbReference>
<keyword evidence="3" id="KW-0731">Sigma factor</keyword>
<dbReference type="GO" id="GO:0006352">
    <property type="term" value="P:DNA-templated transcription initiation"/>
    <property type="evidence" value="ECO:0007669"/>
    <property type="project" value="InterPro"/>
</dbReference>
<dbReference type="InterPro" id="IPR013325">
    <property type="entry name" value="RNA_pol_sigma_r2"/>
</dbReference>
<dbReference type="InterPro" id="IPR014284">
    <property type="entry name" value="RNA_pol_sigma-70_dom"/>
</dbReference>
<dbReference type="GO" id="GO:0016987">
    <property type="term" value="F:sigma factor activity"/>
    <property type="evidence" value="ECO:0007669"/>
    <property type="project" value="UniProtKB-KW"/>
</dbReference>
<sequence length="215" mass="24776">MASDLEALISRIRDHDEAALAEYVDLHRSQLLAFIDRRMREALRKKVDPVDVLQEVSVSCLSALKTIDLNNRDPFRWLCQQAERRIIDEHRRHFGAKKRSAHREVLLNSPRDGWSEKGLEDFLIASFTTPSHAFSKGQKELHLGTAMEQLSEDAQVALRLRYLDGLPSKEIATRLGKSDASVRILLSRSLKKLQKILSENEEFQTWILQNKPHDE</sequence>
<dbReference type="InterPro" id="IPR039425">
    <property type="entry name" value="RNA_pol_sigma-70-like"/>
</dbReference>
<dbReference type="OrthoDB" id="291970at2"/>
<keyword evidence="4" id="KW-0238">DNA-binding</keyword>
<comment type="similarity">
    <text evidence="1">Belongs to the sigma-70 factor family. ECF subfamily.</text>
</comment>
<gene>
    <name evidence="7" type="primary">sigK_1</name>
    <name evidence="7" type="ORF">KOR42_03700</name>
</gene>
<dbReference type="InterPro" id="IPR013324">
    <property type="entry name" value="RNA_pol_sigma_r3/r4-like"/>
</dbReference>
<dbReference type="SUPFAM" id="SSF88659">
    <property type="entry name" value="Sigma3 and sigma4 domains of RNA polymerase sigma factors"/>
    <property type="match status" value="1"/>
</dbReference>
<dbReference type="Gene3D" id="1.10.1740.10">
    <property type="match status" value="1"/>
</dbReference>
<dbReference type="InterPro" id="IPR036388">
    <property type="entry name" value="WH-like_DNA-bd_sf"/>
</dbReference>
<evidence type="ECO:0000256" key="5">
    <source>
        <dbReference type="ARBA" id="ARBA00023163"/>
    </source>
</evidence>
<accession>A0A5C5X460</accession>
<keyword evidence="8" id="KW-1185">Reference proteome</keyword>
<keyword evidence="5" id="KW-0804">Transcription</keyword>
<comment type="caution">
    <text evidence="7">The sequence shown here is derived from an EMBL/GenBank/DDBJ whole genome shotgun (WGS) entry which is preliminary data.</text>
</comment>
<evidence type="ECO:0000256" key="2">
    <source>
        <dbReference type="ARBA" id="ARBA00023015"/>
    </source>
</evidence>
<evidence type="ECO:0000313" key="7">
    <source>
        <dbReference type="EMBL" id="TWT57013.1"/>
    </source>
</evidence>
<dbReference type="GO" id="GO:0003677">
    <property type="term" value="F:DNA binding"/>
    <property type="evidence" value="ECO:0007669"/>
    <property type="project" value="UniProtKB-KW"/>
</dbReference>
<reference evidence="7 8" key="1">
    <citation type="submission" date="2019-02" db="EMBL/GenBank/DDBJ databases">
        <title>Deep-cultivation of Planctomycetes and their phenomic and genomic characterization uncovers novel biology.</title>
        <authorList>
            <person name="Wiegand S."/>
            <person name="Jogler M."/>
            <person name="Boedeker C."/>
            <person name="Pinto D."/>
            <person name="Vollmers J."/>
            <person name="Rivas-Marin E."/>
            <person name="Kohn T."/>
            <person name="Peeters S.H."/>
            <person name="Heuer A."/>
            <person name="Rast P."/>
            <person name="Oberbeckmann S."/>
            <person name="Bunk B."/>
            <person name="Jeske O."/>
            <person name="Meyerdierks A."/>
            <person name="Storesund J.E."/>
            <person name="Kallscheuer N."/>
            <person name="Luecker S."/>
            <person name="Lage O.M."/>
            <person name="Pohl T."/>
            <person name="Merkel B.J."/>
            <person name="Hornburger P."/>
            <person name="Mueller R.-W."/>
            <person name="Bruemmer F."/>
            <person name="Labrenz M."/>
            <person name="Spormann A.M."/>
            <person name="Op Den Camp H."/>
            <person name="Overmann J."/>
            <person name="Amann R."/>
            <person name="Jetten M.S.M."/>
            <person name="Mascher T."/>
            <person name="Medema M.H."/>
            <person name="Devos D.P."/>
            <person name="Kaster A.-K."/>
            <person name="Ovreas L."/>
            <person name="Rohde M."/>
            <person name="Galperin M.Y."/>
            <person name="Jogler C."/>
        </authorList>
    </citation>
    <scope>NUCLEOTIDE SEQUENCE [LARGE SCALE GENOMIC DNA]</scope>
    <source>
        <strain evidence="7 8">KOR42</strain>
    </source>
</reference>
<name>A0A5C5X460_9PLAN</name>
<dbReference type="NCBIfam" id="TIGR02937">
    <property type="entry name" value="sigma70-ECF"/>
    <property type="match status" value="1"/>
</dbReference>
<dbReference type="InterPro" id="IPR013249">
    <property type="entry name" value="RNA_pol_sigma70_r4_t2"/>
</dbReference>
<evidence type="ECO:0000256" key="1">
    <source>
        <dbReference type="ARBA" id="ARBA00010641"/>
    </source>
</evidence>
<evidence type="ECO:0000256" key="3">
    <source>
        <dbReference type="ARBA" id="ARBA00023082"/>
    </source>
</evidence>
<dbReference type="SUPFAM" id="SSF88946">
    <property type="entry name" value="Sigma2 domain of RNA polymerase sigma factors"/>
    <property type="match status" value="1"/>
</dbReference>
<evidence type="ECO:0000313" key="8">
    <source>
        <dbReference type="Proteomes" id="UP000317243"/>
    </source>
</evidence>
<evidence type="ECO:0000259" key="6">
    <source>
        <dbReference type="Pfam" id="PF08281"/>
    </source>
</evidence>
<evidence type="ECO:0000256" key="4">
    <source>
        <dbReference type="ARBA" id="ARBA00023125"/>
    </source>
</evidence>
<proteinExistence type="inferred from homology"/>
<dbReference type="PANTHER" id="PTHR43133:SF8">
    <property type="entry name" value="RNA POLYMERASE SIGMA FACTOR HI_1459-RELATED"/>
    <property type="match status" value="1"/>
</dbReference>
<dbReference type="Proteomes" id="UP000317243">
    <property type="component" value="Unassembled WGS sequence"/>
</dbReference>
<dbReference type="Pfam" id="PF08281">
    <property type="entry name" value="Sigma70_r4_2"/>
    <property type="match status" value="1"/>
</dbReference>
<keyword evidence="2" id="KW-0805">Transcription regulation</keyword>
<dbReference type="EMBL" id="SIHI01000001">
    <property type="protein sequence ID" value="TWT57013.1"/>
    <property type="molecule type" value="Genomic_DNA"/>
</dbReference>
<dbReference type="AlphaFoldDB" id="A0A5C5X460"/>
<protein>
    <submittedName>
        <fullName evidence="7">ECF RNA polymerase sigma factor SigK</fullName>
    </submittedName>
</protein>
<organism evidence="7 8">
    <name type="scientific">Thalassoglobus neptunius</name>
    <dbReference type="NCBI Taxonomy" id="1938619"/>
    <lineage>
        <taxon>Bacteria</taxon>
        <taxon>Pseudomonadati</taxon>
        <taxon>Planctomycetota</taxon>
        <taxon>Planctomycetia</taxon>
        <taxon>Planctomycetales</taxon>
        <taxon>Planctomycetaceae</taxon>
        <taxon>Thalassoglobus</taxon>
    </lineage>
</organism>
<dbReference type="Gene3D" id="1.10.10.10">
    <property type="entry name" value="Winged helix-like DNA-binding domain superfamily/Winged helix DNA-binding domain"/>
    <property type="match status" value="1"/>
</dbReference>
<dbReference type="CDD" id="cd06171">
    <property type="entry name" value="Sigma70_r4"/>
    <property type="match status" value="1"/>
</dbReference>